<feature type="transmembrane region" description="Helical" evidence="1">
    <location>
        <begin position="135"/>
        <end position="153"/>
    </location>
</feature>
<feature type="transmembrane region" description="Helical" evidence="1">
    <location>
        <begin position="12"/>
        <end position="31"/>
    </location>
</feature>
<feature type="transmembrane region" description="Helical" evidence="1">
    <location>
        <begin position="68"/>
        <end position="88"/>
    </location>
</feature>
<evidence type="ECO:0000256" key="1">
    <source>
        <dbReference type="SAM" id="Phobius"/>
    </source>
</evidence>
<dbReference type="AlphaFoldDB" id="A0A5M8R3Q5"/>
<evidence type="ECO:0000313" key="2">
    <source>
        <dbReference type="EMBL" id="KAA6441614.1"/>
    </source>
</evidence>
<sequence length="232" mass="26982">MFPVYLTYCTKNPVGCIAVFITLLPLILIIYRKAYIDPSFKLLLLYLIFKLIIDVIMFHTAAMHQNNLLYFNIAIPFYYSFLSGMFYFKFSSITFKRFLIASMIGFLIFTVWDILKSNSQLHDLHNHRAVLFAKTVEGVLIIALVLLFFYDIIKSLQIPNLLTFPFFWVCSGLLLYYSSFIFIAPVFHYTATWKNSFDLGIANTIPTLFEILCALFFSIGIYHFSTADYAKQ</sequence>
<feature type="transmembrane region" description="Helical" evidence="1">
    <location>
        <begin position="165"/>
        <end position="187"/>
    </location>
</feature>
<dbReference type="EMBL" id="VBSN01000010">
    <property type="protein sequence ID" value="KAA6441614.1"/>
    <property type="molecule type" value="Genomic_DNA"/>
</dbReference>
<dbReference type="OrthoDB" id="946849at2"/>
<keyword evidence="1" id="KW-0812">Transmembrane</keyword>
<feature type="transmembrane region" description="Helical" evidence="1">
    <location>
        <begin position="43"/>
        <end position="62"/>
    </location>
</feature>
<proteinExistence type="predicted"/>
<keyword evidence="1" id="KW-1133">Transmembrane helix</keyword>
<accession>A0A5M8R3Q5</accession>
<feature type="transmembrane region" description="Helical" evidence="1">
    <location>
        <begin position="95"/>
        <end position="115"/>
    </location>
</feature>
<keyword evidence="3" id="KW-1185">Reference proteome</keyword>
<comment type="caution">
    <text evidence="2">The sequence shown here is derived from an EMBL/GenBank/DDBJ whole genome shotgun (WGS) entry which is preliminary data.</text>
</comment>
<dbReference type="Proteomes" id="UP000323994">
    <property type="component" value="Unassembled WGS sequence"/>
</dbReference>
<gene>
    <name evidence="2" type="ORF">FEM33_01090</name>
</gene>
<keyword evidence="1" id="KW-0472">Membrane</keyword>
<name>A0A5M8R3Q5_9BACT</name>
<protein>
    <submittedName>
        <fullName evidence="2">Uncharacterized protein</fullName>
    </submittedName>
</protein>
<organism evidence="2 3">
    <name type="scientific">Dyadobacter flavalbus</name>
    <dbReference type="NCBI Taxonomy" id="2579942"/>
    <lineage>
        <taxon>Bacteria</taxon>
        <taxon>Pseudomonadati</taxon>
        <taxon>Bacteroidota</taxon>
        <taxon>Cytophagia</taxon>
        <taxon>Cytophagales</taxon>
        <taxon>Spirosomataceae</taxon>
        <taxon>Dyadobacter</taxon>
    </lineage>
</organism>
<evidence type="ECO:0000313" key="3">
    <source>
        <dbReference type="Proteomes" id="UP000323994"/>
    </source>
</evidence>
<feature type="transmembrane region" description="Helical" evidence="1">
    <location>
        <begin position="207"/>
        <end position="225"/>
    </location>
</feature>
<reference evidence="2 3" key="1">
    <citation type="submission" date="2019-05" db="EMBL/GenBank/DDBJ databases">
        <authorList>
            <person name="Qu J.-H."/>
        </authorList>
    </citation>
    <scope>NUCLEOTIDE SEQUENCE [LARGE SCALE GENOMIC DNA]</scope>
    <source>
        <strain evidence="2 3">NS28</strain>
    </source>
</reference>